<comment type="subcellular location">
    <subcellularLocation>
        <location evidence="1">Cell outer membrane</location>
    </subcellularLocation>
</comment>
<evidence type="ECO:0000256" key="7">
    <source>
        <dbReference type="ARBA" id="ARBA00023237"/>
    </source>
</evidence>
<feature type="coiled-coil region" evidence="8">
    <location>
        <begin position="359"/>
        <end position="393"/>
    </location>
</feature>
<evidence type="ECO:0000256" key="6">
    <source>
        <dbReference type="ARBA" id="ARBA00023136"/>
    </source>
</evidence>
<dbReference type="PANTHER" id="PTHR30026:SF20">
    <property type="entry name" value="OUTER MEMBRANE PROTEIN TOLC"/>
    <property type="match status" value="1"/>
</dbReference>
<evidence type="ECO:0000256" key="2">
    <source>
        <dbReference type="ARBA" id="ARBA00007613"/>
    </source>
</evidence>
<accession>A0A939G6X3</accession>
<dbReference type="GO" id="GO:0009279">
    <property type="term" value="C:cell outer membrane"/>
    <property type="evidence" value="ECO:0007669"/>
    <property type="project" value="UniProtKB-SubCell"/>
</dbReference>
<keyword evidence="6" id="KW-0472">Membrane</keyword>
<feature type="chain" id="PRO_5037601477" evidence="9">
    <location>
        <begin position="24"/>
        <end position="451"/>
    </location>
</feature>
<evidence type="ECO:0000313" key="11">
    <source>
        <dbReference type="Proteomes" id="UP000664795"/>
    </source>
</evidence>
<evidence type="ECO:0000256" key="9">
    <source>
        <dbReference type="SAM" id="SignalP"/>
    </source>
</evidence>
<evidence type="ECO:0000256" key="3">
    <source>
        <dbReference type="ARBA" id="ARBA00022448"/>
    </source>
</evidence>
<dbReference type="AlphaFoldDB" id="A0A939G6X3"/>
<dbReference type="GO" id="GO:0015288">
    <property type="term" value="F:porin activity"/>
    <property type="evidence" value="ECO:0007669"/>
    <property type="project" value="TreeGrafter"/>
</dbReference>
<dbReference type="Pfam" id="PF02321">
    <property type="entry name" value="OEP"/>
    <property type="match status" value="1"/>
</dbReference>
<name>A0A939G6X3_9BACT</name>
<proteinExistence type="inferred from homology"/>
<evidence type="ECO:0000256" key="1">
    <source>
        <dbReference type="ARBA" id="ARBA00004442"/>
    </source>
</evidence>
<dbReference type="InterPro" id="IPR003423">
    <property type="entry name" value="OMP_efflux"/>
</dbReference>
<dbReference type="InterPro" id="IPR051906">
    <property type="entry name" value="TolC-like"/>
</dbReference>
<reference evidence="10 11" key="1">
    <citation type="submission" date="2021-03" db="EMBL/GenBank/DDBJ databases">
        <title>Fibrella sp. HMF5036 genome sequencing and assembly.</title>
        <authorList>
            <person name="Kang H."/>
            <person name="Kim H."/>
            <person name="Bae S."/>
            <person name="Joh K."/>
        </authorList>
    </citation>
    <scope>NUCLEOTIDE SEQUENCE [LARGE SCALE GENOMIC DNA]</scope>
    <source>
        <strain evidence="10 11">HMF5036</strain>
    </source>
</reference>
<keyword evidence="9" id="KW-0732">Signal</keyword>
<organism evidence="10 11">
    <name type="scientific">Fibrella aquatilis</name>
    <dbReference type="NCBI Taxonomy" id="2817059"/>
    <lineage>
        <taxon>Bacteria</taxon>
        <taxon>Pseudomonadati</taxon>
        <taxon>Bacteroidota</taxon>
        <taxon>Cytophagia</taxon>
        <taxon>Cytophagales</taxon>
        <taxon>Spirosomataceae</taxon>
        <taxon>Fibrella</taxon>
    </lineage>
</organism>
<dbReference type="RefSeq" id="WP_207336953.1">
    <property type="nucleotide sequence ID" value="NZ_JAFMYU010000016.1"/>
</dbReference>
<protein>
    <submittedName>
        <fullName evidence="10">TolC family protein</fullName>
    </submittedName>
</protein>
<evidence type="ECO:0000256" key="8">
    <source>
        <dbReference type="SAM" id="Coils"/>
    </source>
</evidence>
<evidence type="ECO:0000256" key="4">
    <source>
        <dbReference type="ARBA" id="ARBA00022452"/>
    </source>
</evidence>
<dbReference type="Proteomes" id="UP000664795">
    <property type="component" value="Unassembled WGS sequence"/>
</dbReference>
<dbReference type="PANTHER" id="PTHR30026">
    <property type="entry name" value="OUTER MEMBRANE PROTEIN TOLC"/>
    <property type="match status" value="1"/>
</dbReference>
<keyword evidence="11" id="KW-1185">Reference proteome</keyword>
<evidence type="ECO:0000313" key="10">
    <source>
        <dbReference type="EMBL" id="MBO0932986.1"/>
    </source>
</evidence>
<evidence type="ECO:0000256" key="5">
    <source>
        <dbReference type="ARBA" id="ARBA00022692"/>
    </source>
</evidence>
<dbReference type="Gene3D" id="1.20.1600.10">
    <property type="entry name" value="Outer membrane efflux proteins (OEP)"/>
    <property type="match status" value="1"/>
</dbReference>
<comment type="caution">
    <text evidence="10">The sequence shown here is derived from an EMBL/GenBank/DDBJ whole genome shotgun (WGS) entry which is preliminary data.</text>
</comment>
<feature type="signal peptide" evidence="9">
    <location>
        <begin position="1"/>
        <end position="23"/>
    </location>
</feature>
<keyword evidence="4" id="KW-1134">Transmembrane beta strand</keyword>
<dbReference type="GO" id="GO:0015562">
    <property type="term" value="F:efflux transmembrane transporter activity"/>
    <property type="evidence" value="ECO:0007669"/>
    <property type="project" value="InterPro"/>
</dbReference>
<sequence>MRYLLFILFLSSLGLLPARPALAQQTVLSGYVQLGLQADLNLKQQQFQLQKALLMLDETRTAFRPTVQFNTTYSTAVGGRQIAFPVGSLLNPVYTTLNKLTETKQFPQVADYKENFYPKDFYDTRFHTMMPLINAELRLQRSLQGEQINALKAEQDVYRRELTKTIKMAYFQYLKAAEVVVICETGLRLLTDTERFNKSLVQNGKANPTVLVRMQGELGSARLRLEEARSDQQQAALYLNHLLNRAPAEPVLFDSTYRATRPQAPLTDGNREELAGLRSLMSAQQLQLQVNKVSNKPKLGLSLDVGSQGNVATLAGGDQNFLTPNGFILAGISFDLPIYTAGRRQLKMAQNRADIAATELRLTQTLNDLNAQMQQAELAFQAALTRYDQQKEQQPWADRYYRDLMKLYREGMVGYVELLDAQNQVMKQQIEQTLRLYDAWIRLAQLERVKG</sequence>
<keyword evidence="3" id="KW-0813">Transport</keyword>
<keyword evidence="7" id="KW-0998">Cell outer membrane</keyword>
<comment type="similarity">
    <text evidence="2">Belongs to the outer membrane factor (OMF) (TC 1.B.17) family.</text>
</comment>
<dbReference type="EMBL" id="JAFMYU010000016">
    <property type="protein sequence ID" value="MBO0932986.1"/>
    <property type="molecule type" value="Genomic_DNA"/>
</dbReference>
<dbReference type="SUPFAM" id="SSF56954">
    <property type="entry name" value="Outer membrane efflux proteins (OEP)"/>
    <property type="match status" value="1"/>
</dbReference>
<keyword evidence="5" id="KW-0812">Transmembrane</keyword>
<keyword evidence="8" id="KW-0175">Coiled coil</keyword>
<dbReference type="GO" id="GO:1990281">
    <property type="term" value="C:efflux pump complex"/>
    <property type="evidence" value="ECO:0007669"/>
    <property type="project" value="TreeGrafter"/>
</dbReference>
<gene>
    <name evidence="10" type="ORF">J2I48_18400</name>
</gene>